<sequence length="354" mass="42398">MGARSELQELYNLIIEDSTNICQSKLLYNNLLSVNNGLGADIHNYIKNNPMILIMNIDERHVVYDYVFDYVIMGKGHPIYQKKWYEFLINISSLLTGLGEKGEMIKADKRYVLLLQHNSINYNKLFETFIDNYYEVGDFEFLLYSVIARGELTKLKKLFNTYDNIEEYMGLFDVALRFGRIEVIKYLLNDIELYGKIKKYGRIMEFNNYEYNQRYMYYEQTIGKNFENYGEINESVQDYDKSISTIMSIYQYDIDMKTLDIWCNIAREKTKHTYKWDNIPNVTIYKIKNYIYNSIPLNHDFGEFNRIIFGDDWSKRSYIVAQYIALQSKYSQLQERCDIIEYRYRKLSDCNNVM</sequence>
<name>A0A6C0J5F0_9ZZZZ</name>
<proteinExistence type="predicted"/>
<dbReference type="AlphaFoldDB" id="A0A6C0J5F0"/>
<accession>A0A6C0J5F0</accession>
<protein>
    <submittedName>
        <fullName evidence="1">Uncharacterized protein</fullName>
    </submittedName>
</protein>
<dbReference type="EMBL" id="MN740330">
    <property type="protein sequence ID" value="QHU00899.1"/>
    <property type="molecule type" value="Genomic_DNA"/>
</dbReference>
<reference evidence="1" key="1">
    <citation type="journal article" date="2020" name="Nature">
        <title>Giant virus diversity and host interactions through global metagenomics.</title>
        <authorList>
            <person name="Schulz F."/>
            <person name="Roux S."/>
            <person name="Paez-Espino D."/>
            <person name="Jungbluth S."/>
            <person name="Walsh D.A."/>
            <person name="Denef V.J."/>
            <person name="McMahon K.D."/>
            <person name="Konstantinidis K.T."/>
            <person name="Eloe-Fadrosh E.A."/>
            <person name="Kyrpides N.C."/>
            <person name="Woyke T."/>
        </authorList>
    </citation>
    <scope>NUCLEOTIDE SEQUENCE</scope>
    <source>
        <strain evidence="1">GVMAG-M-3300025860-20</strain>
    </source>
</reference>
<evidence type="ECO:0000313" key="1">
    <source>
        <dbReference type="EMBL" id="QHU00899.1"/>
    </source>
</evidence>
<organism evidence="1">
    <name type="scientific">viral metagenome</name>
    <dbReference type="NCBI Taxonomy" id="1070528"/>
    <lineage>
        <taxon>unclassified sequences</taxon>
        <taxon>metagenomes</taxon>
        <taxon>organismal metagenomes</taxon>
    </lineage>
</organism>